<organism evidence="1 2">
    <name type="scientific">Saccharibacter floricola DSM 15669</name>
    <dbReference type="NCBI Taxonomy" id="1123227"/>
    <lineage>
        <taxon>Bacteria</taxon>
        <taxon>Pseudomonadati</taxon>
        <taxon>Pseudomonadota</taxon>
        <taxon>Alphaproteobacteria</taxon>
        <taxon>Acetobacterales</taxon>
        <taxon>Acetobacteraceae</taxon>
        <taxon>Saccharibacter</taxon>
    </lineage>
</organism>
<reference evidence="1" key="1">
    <citation type="submission" date="2013-04" db="EMBL/GenBank/DDBJ databases">
        <title>The genome sequencing project of 58 acetic acid bacteria.</title>
        <authorList>
            <person name="Okamoto-Kainuma A."/>
            <person name="Ishikawa M."/>
            <person name="Umino S."/>
            <person name="Koizumi Y."/>
            <person name="Shiwa Y."/>
            <person name="Yoshikawa H."/>
            <person name="Matsutani M."/>
            <person name="Matsushita K."/>
        </authorList>
    </citation>
    <scope>NUCLEOTIDE SEQUENCE</scope>
    <source>
        <strain evidence="1">DSM 15669</strain>
    </source>
</reference>
<keyword evidence="2" id="KW-1185">Reference proteome</keyword>
<proteinExistence type="predicted"/>
<accession>A0ABQ0P113</accession>
<name>A0ABQ0P113_9PROT</name>
<sequence>MTTASDVITSLEGLIEGALGSSENAATKTRIHAIASVIGSLGDEFAPLLERTFDLNALLSAIQQVENGITETEEGVHNLLHVLEKKNTATQPNTTPHNVA</sequence>
<dbReference type="EMBL" id="BAQD01000139">
    <property type="protein sequence ID" value="GBQ08718.1"/>
    <property type="molecule type" value="Genomic_DNA"/>
</dbReference>
<gene>
    <name evidence="1" type="ORF">AA15669_1877</name>
</gene>
<comment type="caution">
    <text evidence="1">The sequence shown here is derived from an EMBL/GenBank/DDBJ whole genome shotgun (WGS) entry which is preliminary data.</text>
</comment>
<evidence type="ECO:0000313" key="2">
    <source>
        <dbReference type="Proteomes" id="UP001062901"/>
    </source>
</evidence>
<protein>
    <submittedName>
        <fullName evidence="1">Uncharacterized protein</fullName>
    </submittedName>
</protein>
<evidence type="ECO:0000313" key="1">
    <source>
        <dbReference type="EMBL" id="GBQ08718.1"/>
    </source>
</evidence>
<dbReference type="Proteomes" id="UP001062901">
    <property type="component" value="Unassembled WGS sequence"/>
</dbReference>